<gene>
    <name evidence="3" type="ORF">C7I55_11910</name>
</gene>
<dbReference type="PROSITE" id="PS51318">
    <property type="entry name" value="TAT"/>
    <property type="match status" value="1"/>
</dbReference>
<keyword evidence="1" id="KW-0732">Signal</keyword>
<dbReference type="Proteomes" id="UP000241167">
    <property type="component" value="Unassembled WGS sequence"/>
</dbReference>
<dbReference type="InterPro" id="IPR008638">
    <property type="entry name" value="FhaB/CdiA-like_TPS"/>
</dbReference>
<dbReference type="Pfam" id="PF18676">
    <property type="entry name" value="MBG_2"/>
    <property type="match status" value="1"/>
</dbReference>
<dbReference type="InterPro" id="IPR041286">
    <property type="entry name" value="MBG_2"/>
</dbReference>
<dbReference type="Gene3D" id="2.160.20.10">
    <property type="entry name" value="Single-stranded right-handed beta-helix, Pectin lyase-like"/>
    <property type="match status" value="1"/>
</dbReference>
<organism evidence="3 4">
    <name type="scientific">Allosphingosinicella deserti</name>
    <dbReference type="NCBI Taxonomy" id="2116704"/>
    <lineage>
        <taxon>Bacteria</taxon>
        <taxon>Pseudomonadati</taxon>
        <taxon>Pseudomonadota</taxon>
        <taxon>Alphaproteobacteria</taxon>
        <taxon>Sphingomonadales</taxon>
        <taxon>Sphingomonadaceae</taxon>
        <taxon>Allosphingosinicella</taxon>
    </lineage>
</organism>
<dbReference type="InterPro" id="IPR012334">
    <property type="entry name" value="Pectin_lyas_fold"/>
</dbReference>
<feature type="chain" id="PRO_5015107191" description="Filamentous haemagglutinin FhaB/tRNA nuclease CdiA-like TPS domain-containing protein" evidence="1">
    <location>
        <begin position="32"/>
        <end position="1626"/>
    </location>
</feature>
<dbReference type="InterPro" id="IPR011050">
    <property type="entry name" value="Pectin_lyase_fold/virulence"/>
</dbReference>
<dbReference type="SUPFAM" id="SSF51126">
    <property type="entry name" value="Pectin lyase-like"/>
    <property type="match status" value="1"/>
</dbReference>
<dbReference type="RefSeq" id="WP_106513115.1">
    <property type="nucleotide sequence ID" value="NZ_PXYI01000003.1"/>
</dbReference>
<name>A0A2P7QSM2_9SPHN</name>
<feature type="domain" description="Filamentous haemagglutinin FhaB/tRNA nuclease CdiA-like TPS" evidence="2">
    <location>
        <begin position="24"/>
        <end position="150"/>
    </location>
</feature>
<dbReference type="InterPro" id="IPR041248">
    <property type="entry name" value="YDG"/>
</dbReference>
<protein>
    <recommendedName>
        <fullName evidence="2">Filamentous haemagglutinin FhaB/tRNA nuclease CdiA-like TPS domain-containing protein</fullName>
    </recommendedName>
</protein>
<accession>A0A2P7QSM2</accession>
<sequence>MSFSSRLPRRRLLALTTALCGILASASPAVAQQMGGFGTVQSRTGPVSVAVSGTNLNVSATGSGIVNWTDFNVQAGSIAAFRNGNGSQAANVAILNRVLGTQPTTIGGALTSDANVSVYLVNSNGIMFGSSSQVNLGSLVASTLDVTDADFLDGDGRLTFTSNDNPNAYLIVGSGAQMQTKGDLVLLGDTLSSDGSLQAGGDLAAIAAGRVTVQSAVGSPLKFEISRGSLQASLRAGGAANGRNVVLGAVGQAGVTDGLLEVEALATATGVAASDHGVTIFAGNEVSAPNVVVHSNQSARIDITGLGTIRSSRDIIVDGNSNVGVNLVDAAGAASVEGRGIVEVNQVFADEMVLTGLYLYAGGLDAKQTIALYGSEVASITGDVTAFNVSVNGRAIYLGDDSDSEVIAAAYIQTNAGTGGINGGAGLTLDSQRATVLLTTGGANFDRSSRIRSSRSLLFGGGTDQRVTLGDVDVGAIAGLDSYQADITFGNLNVGSDLLIATTDDLRADSITSAGALTMSGLRMEFGGDLIGENKVTLAGKTLTARNVRSRTDDVAVETSADGIALGSAAGRAITLTSRGGGITVDGIDATSDVLVNAYGAGIVDLGHVKAGASISLMSEDVLRTGSLHAADSVNAYGTTVSAGDVRADTGSAFLTAGIGSVDAGDVTAGKTISLRTEHPSGGAGVVKVGAVSGGGNVEILSDDLVLDHALSGRSVWLKVADGGTIALHSKLTAKNLTVEGGALVQASGAELTAGTLTGSLRGEVSLTGNNHIGAIRDLSATSLDLVNDHNWIEIIGSNRFAGDVSLVTSGSLQIGGGSSLGGELVSLAVGDRFTNSGGGSAISATKNWAIYLNTPDGQNFGGLDSGNRAIWGSDASRSPITSLNGDRYVFTHRPTLTFYSVQFDKTYGTDVAAYLANRYNFVGLHQGVAGAFQGDVFSDIVQGRPVLTSAGAAATAGVAGGPYTIDIAQGSLVASGGYDLAFESSGVLRVSPKQLTAAATVDSKVYDGTDAASGSIALSGLLFDDVVNASGVFRFDDKNAGTGKIVTAAGVALHGADAANYVIDGPIGAVADILRKDVQVTIAADSKIYDGTRSATGRVSRFDGLVTGDDVVLGGGEFAFSDKNAGVGKTVSISGLTFGGADAGNYSFATPATAAADILRKDVAVSVAADTKTYDGGTSASGRITAIDGIIAGDALSFTSGDFAFADKNAGAGKQVLVSGIGMSGADSGNYTLVLPAATTADILRRDVVVAVTADAKTYDGGTRGSGRIISTDGIVAGDALSFTSGDFAFADKNAGAGKQVLVSGIGMSGADSGNYTLVLPATTTADILRRDVVVAVTADAKTYDGGTRASGRINSTDGIVAGDALSFTSGDFAFVDKNAGAGKQVLVSGIALGGADSGNYALVVPATTTASINRKMVTVGVVADDKVYDGSVAAVGRAAALDGLVAGDEIVIEGGRYAFVDKNAGIDKQVLVSGLGLAGADSANYTLAVAPTATADIARRTISVRADDVHAPRSGSVPPLRFSILSGSLVDGEVFAGMLQREPGNAPGAYRIGLGTLALSDNYDLQFQAGTFTIDPDPSAGWTPRLYQEFELGGRAQALQSTGTPLRWTAAPECGAPERESECS</sequence>
<proteinExistence type="predicted"/>
<dbReference type="OrthoDB" id="1776524at2"/>
<dbReference type="Pfam" id="PF18657">
    <property type="entry name" value="YDG"/>
    <property type="match status" value="6"/>
</dbReference>
<dbReference type="NCBIfam" id="TIGR01901">
    <property type="entry name" value="adhes_NPXG"/>
    <property type="match status" value="1"/>
</dbReference>
<keyword evidence="4" id="KW-1185">Reference proteome</keyword>
<dbReference type="EMBL" id="PXYI01000003">
    <property type="protein sequence ID" value="PSJ40959.1"/>
    <property type="molecule type" value="Genomic_DNA"/>
</dbReference>
<dbReference type="InterPro" id="IPR006311">
    <property type="entry name" value="TAT_signal"/>
</dbReference>
<dbReference type="Pfam" id="PF05860">
    <property type="entry name" value="TPS"/>
    <property type="match status" value="1"/>
</dbReference>
<reference evidence="3 4" key="1">
    <citation type="submission" date="2018-03" db="EMBL/GenBank/DDBJ databases">
        <title>The draft genome of Sphingosinicella sp. GL-C-18.</title>
        <authorList>
            <person name="Liu L."/>
            <person name="Li L."/>
            <person name="Liang L."/>
            <person name="Zhang X."/>
            <person name="Wang T."/>
        </authorList>
    </citation>
    <scope>NUCLEOTIDE SEQUENCE [LARGE SCALE GENOMIC DNA]</scope>
    <source>
        <strain evidence="3 4">GL-C-18</strain>
    </source>
</reference>
<evidence type="ECO:0000259" key="2">
    <source>
        <dbReference type="SMART" id="SM00912"/>
    </source>
</evidence>
<evidence type="ECO:0000313" key="3">
    <source>
        <dbReference type="EMBL" id="PSJ40959.1"/>
    </source>
</evidence>
<comment type="caution">
    <text evidence="3">The sequence shown here is derived from an EMBL/GenBank/DDBJ whole genome shotgun (WGS) entry which is preliminary data.</text>
</comment>
<dbReference type="SMART" id="SM00912">
    <property type="entry name" value="Haemagg_act"/>
    <property type="match status" value="1"/>
</dbReference>
<evidence type="ECO:0000313" key="4">
    <source>
        <dbReference type="Proteomes" id="UP000241167"/>
    </source>
</evidence>
<feature type="signal peptide" evidence="1">
    <location>
        <begin position="1"/>
        <end position="31"/>
    </location>
</feature>
<evidence type="ECO:0000256" key="1">
    <source>
        <dbReference type="SAM" id="SignalP"/>
    </source>
</evidence>